<dbReference type="Proteomes" id="UP000294850">
    <property type="component" value="Unassembled WGS sequence"/>
</dbReference>
<dbReference type="EMBL" id="SMFL01000010">
    <property type="protein sequence ID" value="TDE12077.1"/>
    <property type="molecule type" value="Genomic_DNA"/>
</dbReference>
<keyword evidence="2" id="KW-1185">Reference proteome</keyword>
<name>A0A4R5DFW8_9BACT</name>
<dbReference type="RefSeq" id="WP_131960787.1">
    <property type="nucleotide sequence ID" value="NZ_SMFL01000010.1"/>
</dbReference>
<evidence type="ECO:0000313" key="1">
    <source>
        <dbReference type="EMBL" id="TDE12077.1"/>
    </source>
</evidence>
<dbReference type="OrthoDB" id="966041at2"/>
<proteinExistence type="predicted"/>
<dbReference type="AlphaFoldDB" id="A0A4R5DFW8"/>
<comment type="caution">
    <text evidence="1">The sequence shown here is derived from an EMBL/GenBank/DDBJ whole genome shotgun (WGS) entry which is preliminary data.</text>
</comment>
<evidence type="ECO:0000313" key="2">
    <source>
        <dbReference type="Proteomes" id="UP000294850"/>
    </source>
</evidence>
<organism evidence="1 2">
    <name type="scientific">Dyadobacter psychrotolerans</name>
    <dbReference type="NCBI Taxonomy" id="2541721"/>
    <lineage>
        <taxon>Bacteria</taxon>
        <taxon>Pseudomonadati</taxon>
        <taxon>Bacteroidota</taxon>
        <taxon>Cytophagia</taxon>
        <taxon>Cytophagales</taxon>
        <taxon>Spirosomataceae</taxon>
        <taxon>Dyadobacter</taxon>
    </lineage>
</organism>
<reference evidence="1 2" key="1">
    <citation type="submission" date="2019-03" db="EMBL/GenBank/DDBJ databases">
        <title>Dyadobacter AR-3-6 sp. nov., isolated from arctic soil.</title>
        <authorList>
            <person name="Chaudhary D.K."/>
        </authorList>
    </citation>
    <scope>NUCLEOTIDE SEQUENCE [LARGE SCALE GENOMIC DNA]</scope>
    <source>
        <strain evidence="1 2">AR-3-6</strain>
    </source>
</reference>
<gene>
    <name evidence="1" type="ORF">E0F88_23825</name>
</gene>
<accession>A0A4R5DFW8</accession>
<protein>
    <submittedName>
        <fullName evidence="1">Uncharacterized protein</fullName>
    </submittedName>
</protein>
<sequence>MLRASALLTANCKRFRRKIEEYIVQNKGIEVISKEILSSWKNTIQNVGIIQTIPVTFASNLNYTQEMKKIFALAFVAGMVAFASCTSKPAEESADSTAVTVETPVDTIAVDTVTVDSAAADSVK</sequence>